<dbReference type="InterPro" id="IPR048469">
    <property type="entry name" value="YchJ-like_M"/>
</dbReference>
<dbReference type="Proteomes" id="UP000239203">
    <property type="component" value="Unassembled WGS sequence"/>
</dbReference>
<dbReference type="PANTHER" id="PTHR33747">
    <property type="entry name" value="UPF0225 PROTEIN SCO1677"/>
    <property type="match status" value="1"/>
</dbReference>
<dbReference type="OrthoDB" id="21421at2"/>
<proteinExistence type="inferred from homology"/>
<dbReference type="Gene3D" id="3.10.450.50">
    <property type="match status" value="1"/>
</dbReference>
<dbReference type="InterPro" id="IPR023006">
    <property type="entry name" value="YchJ-like"/>
</dbReference>
<comment type="similarity">
    <text evidence="1">Belongs to the UPF0225 family.</text>
</comment>
<evidence type="ECO:0000313" key="4">
    <source>
        <dbReference type="Proteomes" id="UP000239203"/>
    </source>
</evidence>
<dbReference type="RefSeq" id="WP_104481160.1">
    <property type="nucleotide sequence ID" value="NZ_CP154825.1"/>
</dbReference>
<evidence type="ECO:0000313" key="3">
    <source>
        <dbReference type="EMBL" id="PPK65389.1"/>
    </source>
</evidence>
<evidence type="ECO:0000256" key="1">
    <source>
        <dbReference type="HAMAP-Rule" id="MF_00612"/>
    </source>
</evidence>
<accession>A0A2S6GJJ5</accession>
<dbReference type="SUPFAM" id="SSF54427">
    <property type="entry name" value="NTF2-like"/>
    <property type="match status" value="1"/>
</dbReference>
<dbReference type="InterPro" id="IPR032710">
    <property type="entry name" value="NTF2-like_dom_sf"/>
</dbReference>
<protein>
    <recommendedName>
        <fullName evidence="1">UPF0225 protein CLV40_11441</fullName>
    </recommendedName>
</protein>
<gene>
    <name evidence="3" type="ORF">CLV40_11441</name>
</gene>
<keyword evidence="4" id="KW-1185">Reference proteome</keyword>
<sequence>MPTVSNQCPCGTTTPYDACCGPAHAGTPAPTAEALMRSRYAAFALGDVDYLLRTWHPTTRPETLTLDPAQRWTSLTIVTTTGGGFLHTKGTVEFTAHYTHEGRPGTLHEVSRFVRESGRWLYVTGEVS</sequence>
<dbReference type="Pfam" id="PF17775">
    <property type="entry name" value="YchJ_M-like"/>
    <property type="match status" value="1"/>
</dbReference>
<dbReference type="EMBL" id="PTIX01000014">
    <property type="protein sequence ID" value="PPK65389.1"/>
    <property type="molecule type" value="Genomic_DNA"/>
</dbReference>
<dbReference type="HAMAP" id="MF_00612">
    <property type="entry name" value="UPF0225"/>
    <property type="match status" value="1"/>
</dbReference>
<dbReference type="AlphaFoldDB" id="A0A2S6GJJ5"/>
<name>A0A2S6GJJ5_9PSEU</name>
<evidence type="ECO:0000259" key="2">
    <source>
        <dbReference type="Pfam" id="PF17775"/>
    </source>
</evidence>
<feature type="domain" description="YchJ-like middle NTF2-like" evidence="2">
    <location>
        <begin position="31"/>
        <end position="125"/>
    </location>
</feature>
<reference evidence="3 4" key="1">
    <citation type="submission" date="2018-02" db="EMBL/GenBank/DDBJ databases">
        <title>Genomic Encyclopedia of Archaeal and Bacterial Type Strains, Phase II (KMG-II): from individual species to whole genera.</title>
        <authorList>
            <person name="Goeker M."/>
        </authorList>
    </citation>
    <scope>NUCLEOTIDE SEQUENCE [LARGE SCALE GENOMIC DNA]</scope>
    <source>
        <strain evidence="3 4">YU 961-1</strain>
    </source>
</reference>
<dbReference type="PANTHER" id="PTHR33747:SF1">
    <property type="entry name" value="ADENYLATE CYCLASE-ASSOCIATED CAP C-TERMINAL DOMAIN-CONTAINING PROTEIN"/>
    <property type="match status" value="1"/>
</dbReference>
<comment type="caution">
    <text evidence="3">The sequence shown here is derived from an EMBL/GenBank/DDBJ whole genome shotgun (WGS) entry which is preliminary data.</text>
</comment>
<organism evidence="3 4">
    <name type="scientific">Actinokineospora auranticolor</name>
    <dbReference type="NCBI Taxonomy" id="155976"/>
    <lineage>
        <taxon>Bacteria</taxon>
        <taxon>Bacillati</taxon>
        <taxon>Actinomycetota</taxon>
        <taxon>Actinomycetes</taxon>
        <taxon>Pseudonocardiales</taxon>
        <taxon>Pseudonocardiaceae</taxon>
        <taxon>Actinokineospora</taxon>
    </lineage>
</organism>